<dbReference type="InterPro" id="IPR000889">
    <property type="entry name" value="Glutathione_peroxidase"/>
</dbReference>
<dbReference type="InterPro" id="IPR029759">
    <property type="entry name" value="GPX_AS"/>
</dbReference>
<feature type="active site" evidence="4">
    <location>
        <position position="55"/>
    </location>
</feature>
<evidence type="ECO:0000259" key="7">
    <source>
        <dbReference type="PROSITE" id="PS51352"/>
    </source>
</evidence>
<name>A0A0R2PKG5_9GAMM</name>
<accession>A0A0R2PKG5</accession>
<feature type="signal peptide" evidence="6">
    <location>
        <begin position="1"/>
        <end position="18"/>
    </location>
</feature>
<evidence type="ECO:0000256" key="2">
    <source>
        <dbReference type="ARBA" id="ARBA00022559"/>
    </source>
</evidence>
<evidence type="ECO:0000256" key="1">
    <source>
        <dbReference type="ARBA" id="ARBA00006926"/>
    </source>
</evidence>
<dbReference type="SUPFAM" id="SSF52833">
    <property type="entry name" value="Thioredoxin-like"/>
    <property type="match status" value="1"/>
</dbReference>
<dbReference type="CDD" id="cd00340">
    <property type="entry name" value="GSH_Peroxidase"/>
    <property type="match status" value="1"/>
</dbReference>
<dbReference type="EMBL" id="LIAV01000324">
    <property type="protein sequence ID" value="KRO38552.1"/>
    <property type="molecule type" value="Genomic_DNA"/>
</dbReference>
<reference evidence="9" key="1">
    <citation type="submission" date="2015-10" db="EMBL/GenBank/DDBJ databases">
        <title>Metagenome-Assembled Genomes uncover a global brackish microbiome.</title>
        <authorList>
            <person name="Hugerth L.W."/>
            <person name="Larsson J."/>
            <person name="Alneberg J."/>
            <person name="Lindh M.V."/>
            <person name="Legrand C."/>
            <person name="Pinhassi J."/>
            <person name="Andersson A."/>
        </authorList>
    </citation>
    <scope>NUCLEOTIDE SEQUENCE [LARGE SCALE GENOMIC DNA]</scope>
</reference>
<dbReference type="PIRSF" id="PIRSF000303">
    <property type="entry name" value="Glutathion_perox"/>
    <property type="match status" value="1"/>
</dbReference>
<organism evidence="8 9">
    <name type="scientific">SAR86 cluster bacterium BACL1 MAG-120920-bin57</name>
    <dbReference type="NCBI Taxonomy" id="1655571"/>
    <lineage>
        <taxon>Bacteria</taxon>
        <taxon>Pseudomonadati</taxon>
        <taxon>Pseudomonadota</taxon>
        <taxon>Gammaproteobacteria</taxon>
        <taxon>SAR86 cluster</taxon>
    </lineage>
</organism>
<evidence type="ECO:0000256" key="6">
    <source>
        <dbReference type="SAM" id="SignalP"/>
    </source>
</evidence>
<keyword evidence="3 5" id="KW-0560">Oxidoreductase</keyword>
<evidence type="ECO:0000313" key="8">
    <source>
        <dbReference type="EMBL" id="KRO38552.1"/>
    </source>
</evidence>
<dbReference type="PANTHER" id="PTHR11592:SF78">
    <property type="entry name" value="GLUTATHIONE PEROXIDASE"/>
    <property type="match status" value="1"/>
</dbReference>
<evidence type="ECO:0000256" key="3">
    <source>
        <dbReference type="ARBA" id="ARBA00023002"/>
    </source>
</evidence>
<dbReference type="GO" id="GO:0034599">
    <property type="term" value="P:cellular response to oxidative stress"/>
    <property type="evidence" value="ECO:0007669"/>
    <property type="project" value="TreeGrafter"/>
</dbReference>
<dbReference type="GO" id="GO:0004601">
    <property type="term" value="F:peroxidase activity"/>
    <property type="evidence" value="ECO:0007669"/>
    <property type="project" value="UniProtKB-KW"/>
</dbReference>
<evidence type="ECO:0000256" key="4">
    <source>
        <dbReference type="PIRSR" id="PIRSR000303-1"/>
    </source>
</evidence>
<dbReference type="Pfam" id="PF00255">
    <property type="entry name" value="GSHPx"/>
    <property type="match status" value="1"/>
</dbReference>
<evidence type="ECO:0000256" key="5">
    <source>
        <dbReference type="RuleBase" id="RU000499"/>
    </source>
</evidence>
<gene>
    <name evidence="8" type="ORF">ABR63_05685</name>
</gene>
<dbReference type="Proteomes" id="UP000050874">
    <property type="component" value="Unassembled WGS sequence"/>
</dbReference>
<feature type="chain" id="PRO_5006586860" description="Glutathione peroxidase" evidence="6">
    <location>
        <begin position="19"/>
        <end position="176"/>
    </location>
</feature>
<feature type="domain" description="Thioredoxin" evidence="7">
    <location>
        <begin position="8"/>
        <end position="176"/>
    </location>
</feature>
<dbReference type="PROSITE" id="PS51355">
    <property type="entry name" value="GLUTATHIONE_PEROXID_3"/>
    <property type="match status" value="1"/>
</dbReference>
<dbReference type="PRINTS" id="PR01011">
    <property type="entry name" value="GLUTPROXDASE"/>
</dbReference>
<comment type="similarity">
    <text evidence="1 5">Belongs to the glutathione peroxidase family.</text>
</comment>
<comment type="caution">
    <text evidence="8">The sequence shown here is derived from an EMBL/GenBank/DDBJ whole genome shotgun (WGS) entry which is preliminary data.</text>
</comment>
<dbReference type="Gene3D" id="3.40.30.10">
    <property type="entry name" value="Glutaredoxin"/>
    <property type="match status" value="1"/>
</dbReference>
<dbReference type="PANTHER" id="PTHR11592">
    <property type="entry name" value="GLUTATHIONE PEROXIDASE"/>
    <property type="match status" value="1"/>
</dbReference>
<evidence type="ECO:0000313" key="9">
    <source>
        <dbReference type="Proteomes" id="UP000050874"/>
    </source>
</evidence>
<dbReference type="AlphaFoldDB" id="A0A0R2PKG5"/>
<keyword evidence="6" id="KW-0732">Signal</keyword>
<sequence>MKNSLLILILLFTADSFACSEILDSSLRVLDSDTEQSLCEYSGKVVLVVNVASKCGYTPQYAGLQRLYSKYKEDGLVVIGIPSRDFFFKQEFSEESKVAEFCSTEYGVDFPMFATAKVKGRKAHPLYKKLIAATGKEPSWNFNKYLIDRDGQVIGHYESSIKPESEDLVSAIQSIL</sequence>
<protein>
    <recommendedName>
        <fullName evidence="5">Glutathione peroxidase</fullName>
    </recommendedName>
</protein>
<dbReference type="PROSITE" id="PS51352">
    <property type="entry name" value="THIOREDOXIN_2"/>
    <property type="match status" value="1"/>
</dbReference>
<dbReference type="InterPro" id="IPR013766">
    <property type="entry name" value="Thioredoxin_domain"/>
</dbReference>
<dbReference type="PROSITE" id="PS00460">
    <property type="entry name" value="GLUTATHIONE_PEROXID_1"/>
    <property type="match status" value="1"/>
</dbReference>
<dbReference type="InterPro" id="IPR036249">
    <property type="entry name" value="Thioredoxin-like_sf"/>
</dbReference>
<keyword evidence="2 5" id="KW-0575">Peroxidase</keyword>
<proteinExistence type="inferred from homology"/>